<proteinExistence type="inferred from homology"/>
<keyword evidence="7 9" id="KW-0472">Membrane</keyword>
<feature type="transmembrane region" description="Helical" evidence="9">
    <location>
        <begin position="252"/>
        <end position="278"/>
    </location>
</feature>
<sequence>MIKILLRYTNLLVLTLLVVVIFSFALAYLFPGEPYTNLTGVIDEQAAAAHQNLSVTSAFWQYLGNIFAGDWGLSLMTGQSLADEIAITLPATLELSLYALAFALLVGLPIGFWAGLKPHKGIDYSVLGASAVMHSFPVFWLAMLLVLIFSLQFGWLPMSGRLNLLMDVPNVSGFIFVDIFLADNIDRSQAAWDAVKHLALPTFCVSIITMATIIRAVRRSTLEVMHKPFIIAAQSRGLSNAQIFFKHGFRNALLPILPILAMQVTTIITNVMIVESIFSWPGIGNWLLQAIYQQDYPAIRAGMLAVAGAVIVVTILIELFNRIIDPSREKFEDVTF</sequence>
<dbReference type="InterPro" id="IPR000515">
    <property type="entry name" value="MetI-like"/>
</dbReference>
<evidence type="ECO:0000256" key="8">
    <source>
        <dbReference type="ARBA" id="ARBA00024202"/>
    </source>
</evidence>
<accession>A0ABT7SVA5</accession>
<evidence type="ECO:0000256" key="9">
    <source>
        <dbReference type="RuleBase" id="RU363032"/>
    </source>
</evidence>
<feature type="transmembrane region" description="Helical" evidence="9">
    <location>
        <begin position="97"/>
        <end position="116"/>
    </location>
</feature>
<evidence type="ECO:0000256" key="5">
    <source>
        <dbReference type="ARBA" id="ARBA00022692"/>
    </source>
</evidence>
<keyword evidence="3" id="KW-1003">Cell membrane</keyword>
<protein>
    <submittedName>
        <fullName evidence="11">ABC transporter permease</fullName>
    </submittedName>
</protein>
<name>A0ABT7SVA5_9ALTE</name>
<feature type="transmembrane region" description="Helical" evidence="9">
    <location>
        <begin position="12"/>
        <end position="30"/>
    </location>
</feature>
<dbReference type="SUPFAM" id="SSF161098">
    <property type="entry name" value="MetI-like"/>
    <property type="match status" value="1"/>
</dbReference>
<comment type="caution">
    <text evidence="11">The sequence shown here is derived from an EMBL/GenBank/DDBJ whole genome shotgun (WGS) entry which is preliminary data.</text>
</comment>
<evidence type="ECO:0000313" key="11">
    <source>
        <dbReference type="EMBL" id="MDM7860085.1"/>
    </source>
</evidence>
<dbReference type="InterPro" id="IPR035906">
    <property type="entry name" value="MetI-like_sf"/>
</dbReference>
<keyword evidence="6 9" id="KW-1133">Transmembrane helix</keyword>
<comment type="similarity">
    <text evidence="8">Belongs to the binding-protein-dependent transport system permease family. OppBC subfamily.</text>
</comment>
<keyword evidence="4" id="KW-0997">Cell inner membrane</keyword>
<dbReference type="RefSeq" id="WP_289364312.1">
    <property type="nucleotide sequence ID" value="NZ_JAUCBP010000006.1"/>
</dbReference>
<evidence type="ECO:0000256" key="4">
    <source>
        <dbReference type="ARBA" id="ARBA00022519"/>
    </source>
</evidence>
<evidence type="ECO:0000256" key="1">
    <source>
        <dbReference type="ARBA" id="ARBA00004429"/>
    </source>
</evidence>
<evidence type="ECO:0000256" key="2">
    <source>
        <dbReference type="ARBA" id="ARBA00022448"/>
    </source>
</evidence>
<feature type="domain" description="ABC transmembrane type-1" evidence="10">
    <location>
        <begin position="89"/>
        <end position="321"/>
    </location>
</feature>
<feature type="transmembrane region" description="Helical" evidence="9">
    <location>
        <begin position="137"/>
        <end position="156"/>
    </location>
</feature>
<keyword evidence="2 9" id="KW-0813">Transport</keyword>
<comment type="subcellular location">
    <subcellularLocation>
        <location evidence="1">Cell inner membrane</location>
        <topology evidence="1">Multi-pass membrane protein</topology>
    </subcellularLocation>
    <subcellularLocation>
        <location evidence="9">Cell membrane</location>
        <topology evidence="9">Multi-pass membrane protein</topology>
    </subcellularLocation>
</comment>
<feature type="transmembrane region" description="Helical" evidence="9">
    <location>
        <begin position="198"/>
        <end position="217"/>
    </location>
</feature>
<dbReference type="Pfam" id="PF00528">
    <property type="entry name" value="BPD_transp_1"/>
    <property type="match status" value="1"/>
</dbReference>
<evidence type="ECO:0000259" key="10">
    <source>
        <dbReference type="PROSITE" id="PS50928"/>
    </source>
</evidence>
<dbReference type="Gene3D" id="1.10.3720.10">
    <property type="entry name" value="MetI-like"/>
    <property type="match status" value="1"/>
</dbReference>
<evidence type="ECO:0000256" key="3">
    <source>
        <dbReference type="ARBA" id="ARBA00022475"/>
    </source>
</evidence>
<dbReference type="PANTHER" id="PTHR43163:SF4">
    <property type="entry name" value="PUTRESCINE EXPORT SYSTEM PERMEASE PROTEIN SAPB"/>
    <property type="match status" value="1"/>
</dbReference>
<reference evidence="11 12" key="1">
    <citation type="submission" date="2023-06" db="EMBL/GenBank/DDBJ databases">
        <title>Alteromonas sp. ASW11-36 isolated from intertidal sand.</title>
        <authorList>
            <person name="Li Y."/>
        </authorList>
    </citation>
    <scope>NUCLEOTIDE SEQUENCE [LARGE SCALE GENOMIC DNA]</scope>
    <source>
        <strain evidence="11 12">ASW11-36</strain>
    </source>
</reference>
<feature type="transmembrane region" description="Helical" evidence="9">
    <location>
        <begin position="298"/>
        <end position="320"/>
    </location>
</feature>
<dbReference type="PROSITE" id="PS50928">
    <property type="entry name" value="ABC_TM1"/>
    <property type="match status" value="1"/>
</dbReference>
<gene>
    <name evidence="11" type="ORF">QTP81_05695</name>
</gene>
<dbReference type="PANTHER" id="PTHR43163">
    <property type="entry name" value="DIPEPTIDE TRANSPORT SYSTEM PERMEASE PROTEIN DPPB-RELATED"/>
    <property type="match status" value="1"/>
</dbReference>
<evidence type="ECO:0000256" key="6">
    <source>
        <dbReference type="ARBA" id="ARBA00022989"/>
    </source>
</evidence>
<dbReference type="CDD" id="cd06261">
    <property type="entry name" value="TM_PBP2"/>
    <property type="match status" value="1"/>
</dbReference>
<evidence type="ECO:0000313" key="12">
    <source>
        <dbReference type="Proteomes" id="UP001234343"/>
    </source>
</evidence>
<dbReference type="EMBL" id="JAUCBP010000006">
    <property type="protein sequence ID" value="MDM7860085.1"/>
    <property type="molecule type" value="Genomic_DNA"/>
</dbReference>
<organism evidence="11 12">
    <name type="scientific">Alteromonas arenosi</name>
    <dbReference type="NCBI Taxonomy" id="3055817"/>
    <lineage>
        <taxon>Bacteria</taxon>
        <taxon>Pseudomonadati</taxon>
        <taxon>Pseudomonadota</taxon>
        <taxon>Gammaproteobacteria</taxon>
        <taxon>Alteromonadales</taxon>
        <taxon>Alteromonadaceae</taxon>
        <taxon>Alteromonas/Salinimonas group</taxon>
        <taxon>Alteromonas</taxon>
    </lineage>
</organism>
<keyword evidence="12" id="KW-1185">Reference proteome</keyword>
<keyword evidence="5 9" id="KW-0812">Transmembrane</keyword>
<dbReference type="Proteomes" id="UP001234343">
    <property type="component" value="Unassembled WGS sequence"/>
</dbReference>
<evidence type="ECO:0000256" key="7">
    <source>
        <dbReference type="ARBA" id="ARBA00023136"/>
    </source>
</evidence>